<dbReference type="Pfam" id="PF00109">
    <property type="entry name" value="ketoacyl-synt"/>
    <property type="match status" value="1"/>
</dbReference>
<proteinExistence type="inferred from homology"/>
<dbReference type="EC" id="2.3.1.179" evidence="3 14"/>
<keyword evidence="7" id="KW-0276">Fatty acid metabolism</keyword>
<dbReference type="InterPro" id="IPR014030">
    <property type="entry name" value="Ketoacyl_synth_N"/>
</dbReference>
<dbReference type="GO" id="GO:0006633">
    <property type="term" value="P:fatty acid biosynthetic process"/>
    <property type="evidence" value="ECO:0007669"/>
    <property type="project" value="UniProtKB-UniRule"/>
</dbReference>
<dbReference type="NCBIfam" id="NF005589">
    <property type="entry name" value="PRK07314.1"/>
    <property type="match status" value="1"/>
</dbReference>
<comment type="pathway">
    <text evidence="1 14">Lipid metabolism; fatty acid biosynthesis.</text>
</comment>
<dbReference type="GO" id="GO:0004315">
    <property type="term" value="F:3-oxoacyl-[acyl-carrier-protein] synthase activity"/>
    <property type="evidence" value="ECO:0007669"/>
    <property type="project" value="UniProtKB-UniRule"/>
</dbReference>
<evidence type="ECO:0000256" key="15">
    <source>
        <dbReference type="PIRSR" id="PIRSR000447-1"/>
    </source>
</evidence>
<evidence type="ECO:0000256" key="7">
    <source>
        <dbReference type="ARBA" id="ARBA00022832"/>
    </source>
</evidence>
<gene>
    <name evidence="18" type="primary">fabF</name>
    <name evidence="18" type="ORF">K8V01_04580</name>
</gene>
<comment type="caution">
    <text evidence="18">The sequence shown here is derived from an EMBL/GenBank/DDBJ whole genome shotgun (WGS) entry which is preliminary data.</text>
</comment>
<comment type="catalytic activity">
    <reaction evidence="13 14">
        <text>a fatty acyl-[ACP] + malonyl-[ACP] + H(+) = a 3-oxoacyl-[ACP] + holo-[ACP] + CO2</text>
        <dbReference type="Rhea" id="RHEA:22836"/>
        <dbReference type="Rhea" id="RHEA-COMP:9623"/>
        <dbReference type="Rhea" id="RHEA-COMP:9685"/>
        <dbReference type="Rhea" id="RHEA-COMP:9916"/>
        <dbReference type="Rhea" id="RHEA-COMP:14125"/>
        <dbReference type="ChEBI" id="CHEBI:15378"/>
        <dbReference type="ChEBI" id="CHEBI:16526"/>
        <dbReference type="ChEBI" id="CHEBI:64479"/>
        <dbReference type="ChEBI" id="CHEBI:78449"/>
        <dbReference type="ChEBI" id="CHEBI:78776"/>
        <dbReference type="ChEBI" id="CHEBI:138651"/>
    </reaction>
</comment>
<keyword evidence="6 14" id="KW-0808">Transferase</keyword>
<dbReference type="CDD" id="cd00834">
    <property type="entry name" value="KAS_I_II"/>
    <property type="match status" value="1"/>
</dbReference>
<evidence type="ECO:0000256" key="6">
    <source>
        <dbReference type="ARBA" id="ARBA00022679"/>
    </source>
</evidence>
<dbReference type="GO" id="GO:0005829">
    <property type="term" value="C:cytosol"/>
    <property type="evidence" value="ECO:0007669"/>
    <property type="project" value="TreeGrafter"/>
</dbReference>
<dbReference type="SMART" id="SM00825">
    <property type="entry name" value="PKS_KS"/>
    <property type="match status" value="1"/>
</dbReference>
<dbReference type="InterPro" id="IPR000794">
    <property type="entry name" value="Beta-ketoacyl_synthase"/>
</dbReference>
<sequence>MEKRRVVITGLGAVTPIGHTAPESWAAVRAGKCGVAPITRYNTENQKVKLAAEVKDWDPASVLDKKEVKRMARYTQLAMAAAKEAVADSGLDLASDDPCRRGVIVSSGIGGLDVHESEHTKGLEKGFDRVSPFYIPMAISNMAAGLIAIAHNCKGMCTCPVTACAGGTNAVGDAFHYIRDGYADVMICGGTEAAVTPLAIGGFTSMKALSTATDPARASIPFDAERSGFVMGEGAGILVLEEYSRAVARGARIYAEVVGYGATCDAYHMTAPADGGEGGARAMAIALADGGVAPGAVDYINAHGTSTHLNDSGETAAVKTVFGAHAGELMMSSTKSMTGHMLGAAGAVEAIFTALSLKEGFVPATINYQVPDPECDLDVVPNEGRKASLRYAMSNSLGFGGHNASILLKRWEEA</sequence>
<reference evidence="18" key="2">
    <citation type="submission" date="2021-09" db="EMBL/GenBank/DDBJ databases">
        <authorList>
            <person name="Gilroy R."/>
        </authorList>
    </citation>
    <scope>NUCLEOTIDE SEQUENCE</scope>
    <source>
        <strain evidence="18">CHK179-5677</strain>
    </source>
</reference>
<dbReference type="Proteomes" id="UP000760668">
    <property type="component" value="Unassembled WGS sequence"/>
</dbReference>
<dbReference type="AlphaFoldDB" id="A0A921SSI2"/>
<keyword evidence="9 14" id="KW-0275">Fatty acid biosynthesis</keyword>
<dbReference type="Pfam" id="PF02801">
    <property type="entry name" value="Ketoacyl-synt_C"/>
    <property type="match status" value="1"/>
</dbReference>
<protein>
    <recommendedName>
        <fullName evidence="4 14">3-oxoacyl-[acyl-carrier-protein] synthase 2</fullName>
        <ecNumber evidence="3 14">2.3.1.179</ecNumber>
    </recommendedName>
</protein>
<comment type="catalytic activity">
    <reaction evidence="12 14">
        <text>(9Z)-hexadecenoyl-[ACP] + malonyl-[ACP] + H(+) = 3-oxo-(11Z)-octadecenoyl-[ACP] + holo-[ACP] + CO2</text>
        <dbReference type="Rhea" id="RHEA:55040"/>
        <dbReference type="Rhea" id="RHEA-COMP:9623"/>
        <dbReference type="Rhea" id="RHEA-COMP:9685"/>
        <dbReference type="Rhea" id="RHEA-COMP:10800"/>
        <dbReference type="Rhea" id="RHEA-COMP:14074"/>
        <dbReference type="ChEBI" id="CHEBI:15378"/>
        <dbReference type="ChEBI" id="CHEBI:16526"/>
        <dbReference type="ChEBI" id="CHEBI:64479"/>
        <dbReference type="ChEBI" id="CHEBI:78449"/>
        <dbReference type="ChEBI" id="CHEBI:83989"/>
        <dbReference type="ChEBI" id="CHEBI:138538"/>
        <dbReference type="EC" id="2.3.1.179"/>
    </reaction>
</comment>
<evidence type="ECO:0000256" key="4">
    <source>
        <dbReference type="ARBA" id="ARBA00014657"/>
    </source>
</evidence>
<dbReference type="FunFam" id="3.40.47.10:FF:000009">
    <property type="entry name" value="3-oxoacyl-[acyl-carrier-protein] synthase 2"/>
    <property type="match status" value="1"/>
</dbReference>
<name>A0A921SSI2_9FIRM</name>
<dbReference type="Gene3D" id="3.40.47.10">
    <property type="match status" value="1"/>
</dbReference>
<evidence type="ECO:0000256" key="14">
    <source>
        <dbReference type="PIRNR" id="PIRNR000447"/>
    </source>
</evidence>
<dbReference type="PANTHER" id="PTHR11712">
    <property type="entry name" value="POLYKETIDE SYNTHASE-RELATED"/>
    <property type="match status" value="1"/>
</dbReference>
<dbReference type="SUPFAM" id="SSF53901">
    <property type="entry name" value="Thiolase-like"/>
    <property type="match status" value="2"/>
</dbReference>
<comment type="similarity">
    <text evidence="2 14 16">Belongs to the thiolase-like superfamily. Beta-ketoacyl-ACP synthases family.</text>
</comment>
<evidence type="ECO:0000256" key="10">
    <source>
        <dbReference type="ARBA" id="ARBA00023315"/>
    </source>
</evidence>
<evidence type="ECO:0000256" key="9">
    <source>
        <dbReference type="ARBA" id="ARBA00023160"/>
    </source>
</evidence>
<feature type="active site" description="For beta-ketoacyl synthase activity" evidence="15">
    <location>
        <position position="164"/>
    </location>
</feature>
<keyword evidence="10 14" id="KW-0012">Acyltransferase</keyword>
<evidence type="ECO:0000313" key="18">
    <source>
        <dbReference type="EMBL" id="HJG86287.1"/>
    </source>
</evidence>
<keyword evidence="8" id="KW-0443">Lipid metabolism</keyword>
<dbReference type="InterPro" id="IPR017568">
    <property type="entry name" value="3-oxoacyl-ACP_synth-2"/>
</dbReference>
<dbReference type="InterPro" id="IPR020841">
    <property type="entry name" value="PKS_Beta-ketoAc_synthase_dom"/>
</dbReference>
<dbReference type="PIRSF" id="PIRSF000447">
    <property type="entry name" value="KAS_II"/>
    <property type="match status" value="1"/>
</dbReference>
<keyword evidence="5 14" id="KW-0444">Lipid biosynthesis</keyword>
<dbReference type="EMBL" id="DYUC01000041">
    <property type="protein sequence ID" value="HJG86287.1"/>
    <property type="molecule type" value="Genomic_DNA"/>
</dbReference>
<evidence type="ECO:0000256" key="1">
    <source>
        <dbReference type="ARBA" id="ARBA00005194"/>
    </source>
</evidence>
<dbReference type="InterPro" id="IPR014031">
    <property type="entry name" value="Ketoacyl_synth_C"/>
</dbReference>
<reference evidence="18" key="1">
    <citation type="journal article" date="2021" name="PeerJ">
        <title>Extensive microbial diversity within the chicken gut microbiome revealed by metagenomics and culture.</title>
        <authorList>
            <person name="Gilroy R."/>
            <person name="Ravi A."/>
            <person name="Getino M."/>
            <person name="Pursley I."/>
            <person name="Horton D.L."/>
            <person name="Alikhan N.F."/>
            <person name="Baker D."/>
            <person name="Gharbi K."/>
            <person name="Hall N."/>
            <person name="Watson M."/>
            <person name="Adriaenssens E.M."/>
            <person name="Foster-Nyarko E."/>
            <person name="Jarju S."/>
            <person name="Secka A."/>
            <person name="Antonio M."/>
            <person name="Oren A."/>
            <person name="Chaudhuri R.R."/>
            <person name="La Ragione R."/>
            <person name="Hildebrand F."/>
            <person name="Pallen M.J."/>
        </authorList>
    </citation>
    <scope>NUCLEOTIDE SEQUENCE</scope>
    <source>
        <strain evidence="18">CHK179-5677</strain>
    </source>
</reference>
<organism evidence="18 19">
    <name type="scientific">Pseudoflavonifractor capillosus</name>
    <dbReference type="NCBI Taxonomy" id="106588"/>
    <lineage>
        <taxon>Bacteria</taxon>
        <taxon>Bacillati</taxon>
        <taxon>Bacillota</taxon>
        <taxon>Clostridia</taxon>
        <taxon>Eubacteriales</taxon>
        <taxon>Oscillospiraceae</taxon>
        <taxon>Pseudoflavonifractor</taxon>
    </lineage>
</organism>
<evidence type="ECO:0000256" key="11">
    <source>
        <dbReference type="ARBA" id="ARBA00024006"/>
    </source>
</evidence>
<dbReference type="InterPro" id="IPR016039">
    <property type="entry name" value="Thiolase-like"/>
</dbReference>
<evidence type="ECO:0000256" key="8">
    <source>
        <dbReference type="ARBA" id="ARBA00023098"/>
    </source>
</evidence>
<evidence type="ECO:0000256" key="13">
    <source>
        <dbReference type="ARBA" id="ARBA00047659"/>
    </source>
</evidence>
<dbReference type="PANTHER" id="PTHR11712:SF336">
    <property type="entry name" value="3-OXOACYL-[ACYL-CARRIER-PROTEIN] SYNTHASE, MITOCHONDRIAL"/>
    <property type="match status" value="1"/>
</dbReference>
<evidence type="ECO:0000256" key="2">
    <source>
        <dbReference type="ARBA" id="ARBA00008467"/>
    </source>
</evidence>
<evidence type="ECO:0000256" key="3">
    <source>
        <dbReference type="ARBA" id="ARBA00012356"/>
    </source>
</evidence>
<accession>A0A921SSI2</accession>
<comment type="function">
    <text evidence="11 14">Involved in the type II fatty acid elongation cycle. Catalyzes the elongation of a wide range of acyl-ACP by the addition of two carbons from malonyl-ACP to an acyl acceptor. Can efficiently catalyze the conversion of palmitoleoyl-ACP (cis-hexadec-9-enoyl-ACP) to cis-vaccenoyl-ACP (cis-octadec-11-enoyl-ACP), an essential step in the thermal regulation of fatty acid composition.</text>
</comment>
<dbReference type="PROSITE" id="PS52004">
    <property type="entry name" value="KS3_2"/>
    <property type="match status" value="1"/>
</dbReference>
<evidence type="ECO:0000256" key="12">
    <source>
        <dbReference type="ARBA" id="ARBA00047318"/>
    </source>
</evidence>
<evidence type="ECO:0000256" key="5">
    <source>
        <dbReference type="ARBA" id="ARBA00022516"/>
    </source>
</evidence>
<evidence type="ECO:0000313" key="19">
    <source>
        <dbReference type="Proteomes" id="UP000760668"/>
    </source>
</evidence>
<evidence type="ECO:0000259" key="17">
    <source>
        <dbReference type="PROSITE" id="PS52004"/>
    </source>
</evidence>
<evidence type="ECO:0000256" key="16">
    <source>
        <dbReference type="RuleBase" id="RU003694"/>
    </source>
</evidence>
<dbReference type="NCBIfam" id="TIGR03150">
    <property type="entry name" value="fabF"/>
    <property type="match status" value="1"/>
</dbReference>
<dbReference type="RefSeq" id="WP_295369781.1">
    <property type="nucleotide sequence ID" value="NZ_DYUC01000041.1"/>
</dbReference>
<feature type="domain" description="Ketosynthase family 3 (KS3)" evidence="17">
    <location>
        <begin position="3"/>
        <end position="410"/>
    </location>
</feature>